<evidence type="ECO:0000313" key="2">
    <source>
        <dbReference type="EMBL" id="GAF26910.1"/>
    </source>
</evidence>
<dbReference type="AlphaFoldDB" id="A0A0S6UH50"/>
<reference evidence="2" key="1">
    <citation type="journal article" date="2014" name="Gene">
        <title>Genome-guided analysis of transformation efficiency and carbon dioxide assimilation by Moorella thermoacetica Y72.</title>
        <authorList>
            <person name="Tsukahara K."/>
            <person name="Kita A."/>
            <person name="Nakashimada Y."/>
            <person name="Hoshino T."/>
            <person name="Murakami K."/>
        </authorList>
    </citation>
    <scope>NUCLEOTIDE SEQUENCE [LARGE SCALE GENOMIC DNA]</scope>
    <source>
        <strain evidence="2">Y72</strain>
    </source>
</reference>
<gene>
    <name evidence="2" type="ORF">MTY_2250</name>
</gene>
<dbReference type="PANTHER" id="PTHR32329:SF2">
    <property type="entry name" value="BIFUNCTIONAL PROTEIN [INCLUDES 2-HYDROXYACYL-COA DEHYDRATASE (N-TER) AND ITS ACTIVATOR DOMAIN (C_TERM)"/>
    <property type="match status" value="1"/>
</dbReference>
<dbReference type="Proteomes" id="UP000063718">
    <property type="component" value="Unassembled WGS sequence"/>
</dbReference>
<dbReference type="InterPro" id="IPR051805">
    <property type="entry name" value="Dehydratase_Activator_Redct"/>
</dbReference>
<dbReference type="EMBL" id="DF238840">
    <property type="protein sequence ID" value="GAF26910.1"/>
    <property type="molecule type" value="Genomic_DNA"/>
</dbReference>
<organism evidence="2">
    <name type="scientific">Moorella thermoacetica Y72</name>
    <dbReference type="NCBI Taxonomy" id="1325331"/>
    <lineage>
        <taxon>Bacteria</taxon>
        <taxon>Bacillati</taxon>
        <taxon>Bacillota</taxon>
        <taxon>Clostridia</taxon>
        <taxon>Neomoorellales</taxon>
        <taxon>Neomoorellaceae</taxon>
        <taxon>Neomoorella</taxon>
    </lineage>
</organism>
<protein>
    <submittedName>
        <fullName evidence="2">Uncharacterized protein conserved in bacteria</fullName>
    </submittedName>
</protein>
<dbReference type="Pfam" id="PF09989">
    <property type="entry name" value="DUF2229"/>
    <property type="match status" value="1"/>
</dbReference>
<name>A0A0S6UH50_NEOTH</name>
<proteinExistence type="predicted"/>
<feature type="domain" description="DUF2229" evidence="1">
    <location>
        <begin position="40"/>
        <end position="259"/>
    </location>
</feature>
<dbReference type="Gene3D" id="3.40.50.11900">
    <property type="match status" value="1"/>
</dbReference>
<evidence type="ECO:0000259" key="1">
    <source>
        <dbReference type="Pfam" id="PF09989"/>
    </source>
</evidence>
<sequence>MPDHWRKYLSLEVTRQVFFNGRRNLGRRVEQEGRSLSLHIGFPTALIYYSHFPFWQAYFNRLGVEVVTSPTTTKAILDDGAREAVADACIPIKLYHGHVLALKDKVDALFIPRMVRLNRRTTFCPKFLGLPDMVRATLDKLPPIIDLQVDAGRNLWGLWPTCRGVAELLGFSRRLAWTAYLEGSHHQQAFEGLLLKGYLPLEAMAKLRGEPIEPAPLRPGSLNLAVLGYPYQVYDGYISLNIIAKLRKMGVNILTLEMVPQARLYRLSRRLPRRLFWHFSSLVVGATYHYLQQGDLDGIIHVTAFGCGPDAMVDKIMELDIRNYSQGKMPFMSICIDEQTGDAGISTRLEAFVDMLLQRRAAR</sequence>
<dbReference type="PANTHER" id="PTHR32329">
    <property type="entry name" value="BIFUNCTIONAL PROTEIN [INCLUDES 2-HYDROXYACYL-COA DEHYDRATASE (N-TER) AND ITS ACTIVATOR DOMAIN (C_TERM)-RELATED"/>
    <property type="match status" value="1"/>
</dbReference>
<dbReference type="InterPro" id="IPR018709">
    <property type="entry name" value="CoA_activase_DUF2229"/>
</dbReference>
<accession>A0A0S6UH50</accession>